<dbReference type="InterPro" id="IPR029069">
    <property type="entry name" value="HotDog_dom_sf"/>
</dbReference>
<dbReference type="OrthoDB" id="32575at2"/>
<keyword evidence="4" id="KW-1185">Reference proteome</keyword>
<dbReference type="AlphaFoldDB" id="A0A0C1CZ49"/>
<dbReference type="Proteomes" id="UP000031473">
    <property type="component" value="Unassembled WGS sequence"/>
</dbReference>
<dbReference type="InterPro" id="IPR052723">
    <property type="entry name" value="Acyl-CoA_thioesterase_PaaI"/>
</dbReference>
<proteinExistence type="predicted"/>
<dbReference type="PANTHER" id="PTHR42856">
    <property type="entry name" value="ACYL-COENZYME A THIOESTERASE PAAI"/>
    <property type="match status" value="1"/>
</dbReference>
<name>A0A0C1CZ49_9FLAO</name>
<dbReference type="InterPro" id="IPR003736">
    <property type="entry name" value="PAAI_dom"/>
</dbReference>
<comment type="caution">
    <text evidence="3">The sequence shown here is derived from an EMBL/GenBank/DDBJ whole genome shotgun (WGS) entry which is preliminary data.</text>
</comment>
<dbReference type="InterPro" id="IPR006683">
    <property type="entry name" value="Thioestr_dom"/>
</dbReference>
<accession>A0A0C1CZ49</accession>
<keyword evidence="1" id="KW-0378">Hydrolase</keyword>
<protein>
    <submittedName>
        <fullName evidence="3">Thioesterase</fullName>
    </submittedName>
</protein>
<dbReference type="SUPFAM" id="SSF54637">
    <property type="entry name" value="Thioesterase/thiol ester dehydrase-isomerase"/>
    <property type="match status" value="1"/>
</dbReference>
<organism evidence="3 4">
    <name type="scientific">Kaistella jeonii</name>
    <dbReference type="NCBI Taxonomy" id="266749"/>
    <lineage>
        <taxon>Bacteria</taxon>
        <taxon>Pseudomonadati</taxon>
        <taxon>Bacteroidota</taxon>
        <taxon>Flavobacteriia</taxon>
        <taxon>Flavobacteriales</taxon>
        <taxon>Weeksellaceae</taxon>
        <taxon>Chryseobacterium group</taxon>
        <taxon>Kaistella</taxon>
    </lineage>
</organism>
<dbReference type="PANTHER" id="PTHR42856:SF1">
    <property type="entry name" value="ACYL-COENZYME A THIOESTERASE PAAI"/>
    <property type="match status" value="1"/>
</dbReference>
<feature type="domain" description="Thioesterase" evidence="2">
    <location>
        <begin position="48"/>
        <end position="120"/>
    </location>
</feature>
<evidence type="ECO:0000259" key="2">
    <source>
        <dbReference type="Pfam" id="PF03061"/>
    </source>
</evidence>
<evidence type="ECO:0000313" key="4">
    <source>
        <dbReference type="Proteomes" id="UP000031473"/>
    </source>
</evidence>
<reference evidence="3 4" key="1">
    <citation type="submission" date="2014-10" db="EMBL/GenBank/DDBJ databases">
        <title>Kaistella jeonii genome.</title>
        <authorList>
            <person name="Clayton J.T."/>
            <person name="Newman J.D."/>
        </authorList>
    </citation>
    <scope>NUCLEOTIDE SEQUENCE [LARGE SCALE GENOMIC DNA]</scope>
    <source>
        <strain evidence="3 4">DSM 17048</strain>
    </source>
</reference>
<dbReference type="GO" id="GO:0016289">
    <property type="term" value="F:acyl-CoA hydrolase activity"/>
    <property type="evidence" value="ECO:0007669"/>
    <property type="project" value="UniProtKB-ARBA"/>
</dbReference>
<dbReference type="Gene3D" id="3.10.129.10">
    <property type="entry name" value="Hotdog Thioesterase"/>
    <property type="match status" value="1"/>
</dbReference>
<sequence>MTPHELAQYMLNQDAFSQWMGIKLIEIREKYCLIEMPVKQEMINGLRTVHGGVTFSLADSALAFSSNNTNEASVALHCSMNFTKAIRLGDILTAESVLISDTRKTGVYDISITNQHKVLVATFRGTVYKIEKKVTDL</sequence>
<dbReference type="NCBIfam" id="TIGR00369">
    <property type="entry name" value="unchar_dom_1"/>
    <property type="match status" value="1"/>
</dbReference>
<dbReference type="Pfam" id="PF03061">
    <property type="entry name" value="4HBT"/>
    <property type="match status" value="1"/>
</dbReference>
<dbReference type="CDD" id="cd03443">
    <property type="entry name" value="PaaI_thioesterase"/>
    <property type="match status" value="1"/>
</dbReference>
<gene>
    <name evidence="3" type="ORF">OA86_03485</name>
</gene>
<evidence type="ECO:0000313" key="3">
    <source>
        <dbReference type="EMBL" id="KIA89701.1"/>
    </source>
</evidence>
<dbReference type="RefSeq" id="WP_039348928.1">
    <property type="nucleotide sequence ID" value="NZ_FOLA01000003.1"/>
</dbReference>
<evidence type="ECO:0000256" key="1">
    <source>
        <dbReference type="ARBA" id="ARBA00022801"/>
    </source>
</evidence>
<dbReference type="STRING" id="266749.SAMN05421876_103199"/>
<dbReference type="EMBL" id="JSYL01000002">
    <property type="protein sequence ID" value="KIA89701.1"/>
    <property type="molecule type" value="Genomic_DNA"/>
</dbReference>